<accession>A0A7C2NRP8</accession>
<gene>
    <name evidence="1" type="ORF">ENN70_04225</name>
</gene>
<proteinExistence type="predicted"/>
<reference evidence="1" key="1">
    <citation type="journal article" date="2020" name="mSystems">
        <title>Genome- and Community-Level Interaction Insights into Carbon Utilization and Element Cycling Functions of Hydrothermarchaeota in Hydrothermal Sediment.</title>
        <authorList>
            <person name="Zhou Z."/>
            <person name="Liu Y."/>
            <person name="Xu W."/>
            <person name="Pan J."/>
            <person name="Luo Z.H."/>
            <person name="Li M."/>
        </authorList>
    </citation>
    <scope>NUCLEOTIDE SEQUENCE [LARGE SCALE GENOMIC DNA]</scope>
    <source>
        <strain evidence="1">SpSt-12</strain>
    </source>
</reference>
<evidence type="ECO:0000313" key="1">
    <source>
        <dbReference type="EMBL" id="HET21293.1"/>
    </source>
</evidence>
<organism evidence="1">
    <name type="scientific">Archaeoglobus fulgidus</name>
    <dbReference type="NCBI Taxonomy" id="2234"/>
    <lineage>
        <taxon>Archaea</taxon>
        <taxon>Methanobacteriati</taxon>
        <taxon>Methanobacteriota</taxon>
        <taxon>Archaeoglobi</taxon>
        <taxon>Archaeoglobales</taxon>
        <taxon>Archaeoglobaceae</taxon>
        <taxon>Archaeoglobus</taxon>
    </lineage>
</organism>
<sequence length="63" mass="7614">MKTKKEKRNLEFLYDILTELENLGCFEIETNERDRMRIAKKIVEVIEKGSEGEIYDKIDRYEV</sequence>
<name>A0A7C2NRP8_ARCFL</name>
<dbReference type="EMBL" id="DSCQ01000052">
    <property type="protein sequence ID" value="HET21293.1"/>
    <property type="molecule type" value="Genomic_DNA"/>
</dbReference>
<protein>
    <submittedName>
        <fullName evidence="1">Uncharacterized protein</fullName>
    </submittedName>
</protein>
<comment type="caution">
    <text evidence="1">The sequence shown here is derived from an EMBL/GenBank/DDBJ whole genome shotgun (WGS) entry which is preliminary data.</text>
</comment>
<dbReference type="AlphaFoldDB" id="A0A7C2NRP8"/>